<feature type="domain" description="PAS" evidence="1">
    <location>
        <begin position="5"/>
        <end position="75"/>
    </location>
</feature>
<dbReference type="Gene3D" id="3.30.450.20">
    <property type="entry name" value="PAS domain"/>
    <property type="match status" value="1"/>
</dbReference>
<evidence type="ECO:0000259" key="1">
    <source>
        <dbReference type="PROSITE" id="PS50112"/>
    </source>
</evidence>
<dbReference type="NCBIfam" id="TIGR00229">
    <property type="entry name" value="sensory_box"/>
    <property type="match status" value="1"/>
</dbReference>
<dbReference type="PROSITE" id="PS50112">
    <property type="entry name" value="PAS"/>
    <property type="match status" value="1"/>
</dbReference>
<dbReference type="CDD" id="cd01949">
    <property type="entry name" value="GGDEF"/>
    <property type="match status" value="1"/>
</dbReference>
<organism evidence="3 4">
    <name type="scientific">Noviherbaspirillum cavernae</name>
    <dbReference type="NCBI Taxonomy" id="2320862"/>
    <lineage>
        <taxon>Bacteria</taxon>
        <taxon>Pseudomonadati</taxon>
        <taxon>Pseudomonadota</taxon>
        <taxon>Betaproteobacteria</taxon>
        <taxon>Burkholderiales</taxon>
        <taxon>Oxalobacteraceae</taxon>
        <taxon>Noviherbaspirillum</taxon>
    </lineage>
</organism>
<dbReference type="PROSITE" id="PS50887">
    <property type="entry name" value="GGDEF"/>
    <property type="match status" value="1"/>
</dbReference>
<dbReference type="SMART" id="SM00091">
    <property type="entry name" value="PAS"/>
    <property type="match status" value="1"/>
</dbReference>
<protein>
    <submittedName>
        <fullName evidence="3">Sensor domain-containing diguanylate cyclase</fullName>
    </submittedName>
</protein>
<comment type="caution">
    <text evidence="3">The sequence shown here is derived from an EMBL/GenBank/DDBJ whole genome shotgun (WGS) entry which is preliminary data.</text>
</comment>
<dbReference type="SUPFAM" id="SSF55781">
    <property type="entry name" value="GAF domain-like"/>
    <property type="match status" value="1"/>
</dbReference>
<dbReference type="InterPro" id="IPR003018">
    <property type="entry name" value="GAF"/>
</dbReference>
<dbReference type="SUPFAM" id="SSF55785">
    <property type="entry name" value="PYP-like sensor domain (PAS domain)"/>
    <property type="match status" value="1"/>
</dbReference>
<dbReference type="InterPro" id="IPR029787">
    <property type="entry name" value="Nucleotide_cyclase"/>
</dbReference>
<proteinExistence type="predicted"/>
<dbReference type="InterPro" id="IPR035965">
    <property type="entry name" value="PAS-like_dom_sf"/>
</dbReference>
<reference evidence="3 4" key="1">
    <citation type="submission" date="2018-09" db="EMBL/GenBank/DDBJ databases">
        <authorList>
            <person name="Zhu H."/>
        </authorList>
    </citation>
    <scope>NUCLEOTIDE SEQUENCE [LARGE SCALE GENOMIC DNA]</scope>
    <source>
        <strain evidence="3 4">K2R10-39</strain>
    </source>
</reference>
<dbReference type="CDD" id="cd00130">
    <property type="entry name" value="PAS"/>
    <property type="match status" value="1"/>
</dbReference>
<dbReference type="InterPro" id="IPR029016">
    <property type="entry name" value="GAF-like_dom_sf"/>
</dbReference>
<dbReference type="InterPro" id="IPR043128">
    <property type="entry name" value="Rev_trsase/Diguanyl_cyclase"/>
</dbReference>
<dbReference type="Pfam" id="PF01590">
    <property type="entry name" value="GAF"/>
    <property type="match status" value="1"/>
</dbReference>
<dbReference type="SMART" id="SM00267">
    <property type="entry name" value="GGDEF"/>
    <property type="match status" value="1"/>
</dbReference>
<dbReference type="GO" id="GO:0003824">
    <property type="term" value="F:catalytic activity"/>
    <property type="evidence" value="ECO:0007669"/>
    <property type="project" value="UniProtKB-ARBA"/>
</dbReference>
<feature type="domain" description="GGDEF" evidence="2">
    <location>
        <begin position="316"/>
        <end position="445"/>
    </location>
</feature>
<dbReference type="InterPro" id="IPR052155">
    <property type="entry name" value="Biofilm_reg_signaling"/>
</dbReference>
<dbReference type="Pfam" id="PF13426">
    <property type="entry name" value="PAS_9"/>
    <property type="match status" value="1"/>
</dbReference>
<dbReference type="InterPro" id="IPR000014">
    <property type="entry name" value="PAS"/>
</dbReference>
<dbReference type="EMBL" id="QYUN01000003">
    <property type="protein sequence ID" value="RJF96817.1"/>
    <property type="molecule type" value="Genomic_DNA"/>
</dbReference>
<dbReference type="FunFam" id="3.30.70.270:FF:000001">
    <property type="entry name" value="Diguanylate cyclase domain protein"/>
    <property type="match status" value="1"/>
</dbReference>
<dbReference type="PANTHER" id="PTHR44757">
    <property type="entry name" value="DIGUANYLATE CYCLASE DGCP"/>
    <property type="match status" value="1"/>
</dbReference>
<gene>
    <name evidence="3" type="ORF">D3870_20760</name>
</gene>
<dbReference type="Gene3D" id="3.30.70.270">
    <property type="match status" value="1"/>
</dbReference>
<name>A0A418WVY5_9BURK</name>
<dbReference type="SUPFAM" id="SSF55073">
    <property type="entry name" value="Nucleotide cyclase"/>
    <property type="match status" value="1"/>
</dbReference>
<dbReference type="Proteomes" id="UP000285190">
    <property type="component" value="Unassembled WGS sequence"/>
</dbReference>
<sequence>MNAQTPALMPDFADLLLDAVFMVDVLGRIVYVSAACERIFGYTPGEMIGRELFDFLAPEDRATTRDEAKQVMAGYPRIGFENRYVRKDGRRASIMWSARWSEADQLRIGVARDVTKRKHAEAMQAATYAISEAAHTAGDLVALFREIHRIIAELLPVAGFTIAMCDAHTGRLAFPYPLDDQADAPAEQEAIASRMCTDVIGSGQSKLLHHRSPAALSDASASSGGSASWLAVPLFSQQGAMGALIVKSRAGTFYTEQDQELLQFVSTQVATAIERKQLHAELLRMAQYDALTGLPNRRLFHDRMEIALARNRREQKRVAVLYVDLDDFKRVNDLLGHAAGDLLLQEVSRRLTQCVREEDTVARLGGDEFVVLLEHVPLPGDAAIVAEKIRSAVSQQASIDGQQLRMLPSIGIAFHPDHGDDAEQLLKHADKAMYSAKTVKVRGSE</sequence>
<dbReference type="Pfam" id="PF00990">
    <property type="entry name" value="GGDEF"/>
    <property type="match status" value="1"/>
</dbReference>
<dbReference type="Gene3D" id="3.30.450.40">
    <property type="match status" value="1"/>
</dbReference>
<dbReference type="InterPro" id="IPR000160">
    <property type="entry name" value="GGDEF_dom"/>
</dbReference>
<dbReference type="PANTHER" id="PTHR44757:SF2">
    <property type="entry name" value="BIOFILM ARCHITECTURE MAINTENANCE PROTEIN MBAA"/>
    <property type="match status" value="1"/>
</dbReference>
<dbReference type="AlphaFoldDB" id="A0A418WVY5"/>
<evidence type="ECO:0000313" key="4">
    <source>
        <dbReference type="Proteomes" id="UP000285190"/>
    </source>
</evidence>
<dbReference type="SMART" id="SM00065">
    <property type="entry name" value="GAF"/>
    <property type="match status" value="1"/>
</dbReference>
<evidence type="ECO:0000313" key="3">
    <source>
        <dbReference type="EMBL" id="RJF96817.1"/>
    </source>
</evidence>
<keyword evidence="4" id="KW-1185">Reference proteome</keyword>
<dbReference type="NCBIfam" id="TIGR00254">
    <property type="entry name" value="GGDEF"/>
    <property type="match status" value="1"/>
</dbReference>
<accession>A0A418WVY5</accession>
<evidence type="ECO:0000259" key="2">
    <source>
        <dbReference type="PROSITE" id="PS50887"/>
    </source>
</evidence>
<dbReference type="OrthoDB" id="5571399at2"/>